<reference evidence="1" key="1">
    <citation type="journal article" date="2015" name="Nature">
        <title>Complex archaea that bridge the gap between prokaryotes and eukaryotes.</title>
        <authorList>
            <person name="Spang A."/>
            <person name="Saw J.H."/>
            <person name="Jorgensen S.L."/>
            <person name="Zaremba-Niedzwiedzka K."/>
            <person name="Martijn J."/>
            <person name="Lind A.E."/>
            <person name="van Eijk R."/>
            <person name="Schleper C."/>
            <person name="Guy L."/>
            <person name="Ettema T.J."/>
        </authorList>
    </citation>
    <scope>NUCLEOTIDE SEQUENCE</scope>
</reference>
<accession>A0A0F9DX12</accession>
<proteinExistence type="predicted"/>
<sequence length="182" mass="20013">MQPSDFFEVLYDDDWNAVGLRKISAEESNDAPNGDSELATIVYIPLQFELGSKPAVGGKNPSLGTGIATAEYTREEYTNGTRISLDIHIHNVGGSAGVGTGGYEVYLPDDIRPAKDIYSGHASLWLAGGGISEFDGSVKWTMRNQTKGPKLIFTFGGREWTANDPKPYNDFKLRANIRYFLR</sequence>
<organism evidence="1">
    <name type="scientific">marine sediment metagenome</name>
    <dbReference type="NCBI Taxonomy" id="412755"/>
    <lineage>
        <taxon>unclassified sequences</taxon>
        <taxon>metagenomes</taxon>
        <taxon>ecological metagenomes</taxon>
    </lineage>
</organism>
<dbReference type="EMBL" id="LAZR01029870">
    <property type="protein sequence ID" value="KKL58301.1"/>
    <property type="molecule type" value="Genomic_DNA"/>
</dbReference>
<comment type="caution">
    <text evidence="1">The sequence shown here is derived from an EMBL/GenBank/DDBJ whole genome shotgun (WGS) entry which is preliminary data.</text>
</comment>
<protein>
    <submittedName>
        <fullName evidence="1">Uncharacterized protein</fullName>
    </submittedName>
</protein>
<evidence type="ECO:0000313" key="1">
    <source>
        <dbReference type="EMBL" id="KKL58301.1"/>
    </source>
</evidence>
<gene>
    <name evidence="1" type="ORF">LCGC14_2226720</name>
</gene>
<dbReference type="AlphaFoldDB" id="A0A0F9DX12"/>
<name>A0A0F9DX12_9ZZZZ</name>